<gene>
    <name evidence="11" type="ORF">HDID_LOCUS8469</name>
</gene>
<keyword evidence="5" id="KW-0010">Activator</keyword>
<evidence type="ECO:0000256" key="4">
    <source>
        <dbReference type="ARBA" id="ARBA00023015"/>
    </source>
</evidence>
<evidence type="ECO:0000256" key="7">
    <source>
        <dbReference type="ARBA" id="ARBA00023242"/>
    </source>
</evidence>
<name>A0A0R3ST01_HYMDI</name>
<evidence type="ECO:0000256" key="5">
    <source>
        <dbReference type="ARBA" id="ARBA00023159"/>
    </source>
</evidence>
<sequence length="355" mass="41327">MFALAKESHLSAGYQTASHATSLKNFDGNNKLKNGEISCSQAPISPLEKLDSGKWYSFSNISSYRHPFIPYISPPKYEEIVIPLHEKPQSISNYLQLPSGLLYSPLIVPSFELPVKYECVNDIQNRRRKMKKHKRRKWRKKYASLIRRLRMHQEKKEEKKLQELFDLWRSRSDAWDPAIKIERRLMFARRSGYYDTKPMEPEGSNPVSETRKGQLAIVEVANVVRDLTLALNRVYENVRDTQGTKHLNAELPKNFKERVDTFQERRNTIKKAFQSVSQFCSQLAIDDPEDVIPYVDDNDRTIELQQDSEEVIRLKAEQVDLLEQIAELDSQLFSYKDTLTSALWELNDLMHSTGS</sequence>
<feature type="domain" description="Ribosomal protein mS38 C-terminal" evidence="10">
    <location>
        <begin position="118"/>
        <end position="151"/>
    </location>
</feature>
<evidence type="ECO:0000259" key="10">
    <source>
        <dbReference type="SMART" id="SM01155"/>
    </source>
</evidence>
<reference evidence="11 12" key="2">
    <citation type="submission" date="2018-11" db="EMBL/GenBank/DDBJ databases">
        <authorList>
            <consortium name="Pathogen Informatics"/>
        </authorList>
    </citation>
    <scope>NUCLEOTIDE SEQUENCE [LARGE SCALE GENOMIC DNA]</scope>
</reference>
<dbReference type="InterPro" id="IPR021019">
    <property type="entry name" value="Mediator_Med30_met"/>
</dbReference>
<evidence type="ECO:0000256" key="2">
    <source>
        <dbReference type="ARBA" id="ARBA00010606"/>
    </source>
</evidence>
<evidence type="ECO:0000313" key="12">
    <source>
        <dbReference type="Proteomes" id="UP000274504"/>
    </source>
</evidence>
<accession>A0A0R3ST01</accession>
<reference evidence="13" key="1">
    <citation type="submission" date="2017-02" db="UniProtKB">
        <authorList>
            <consortium name="WormBaseParasite"/>
        </authorList>
    </citation>
    <scope>IDENTIFICATION</scope>
</reference>
<dbReference type="EMBL" id="UYSG01011083">
    <property type="protein sequence ID" value="VDL60787.1"/>
    <property type="molecule type" value="Genomic_DNA"/>
</dbReference>
<evidence type="ECO:0000313" key="13">
    <source>
        <dbReference type="WBParaSite" id="HDID_0000847101-mRNA-1"/>
    </source>
</evidence>
<evidence type="ECO:0000256" key="3">
    <source>
        <dbReference type="ARBA" id="ARBA00019664"/>
    </source>
</evidence>
<proteinExistence type="inferred from homology"/>
<evidence type="ECO:0000256" key="6">
    <source>
        <dbReference type="ARBA" id="ARBA00023163"/>
    </source>
</evidence>
<dbReference type="OrthoDB" id="6263794at2759"/>
<evidence type="ECO:0000256" key="8">
    <source>
        <dbReference type="ARBA" id="ARBA00025687"/>
    </source>
</evidence>
<comment type="similarity">
    <text evidence="2">Belongs to the Mediator complex subunit 30 family.</text>
</comment>
<dbReference type="SMART" id="SM01155">
    <property type="entry name" value="DUF1713"/>
    <property type="match status" value="1"/>
</dbReference>
<evidence type="ECO:0000256" key="9">
    <source>
        <dbReference type="ARBA" id="ARBA00031981"/>
    </source>
</evidence>
<evidence type="ECO:0000256" key="1">
    <source>
        <dbReference type="ARBA" id="ARBA00004123"/>
    </source>
</evidence>
<comment type="function">
    <text evidence="8">Component of the Mediator complex, a coactivator involved in the regulated transcription of nearly all RNA polymerase II-dependent genes. Mediator functions as a bridge to convey information from gene-specific regulatory proteins to the basal RNA polymerase II transcription machinery. Mediator is recruited to promoters by direct interactions with regulatory proteins and serves as a scaffold for the assembly of a functional preinitiation complex with RNA polymerase II and the general transcription factors.</text>
</comment>
<dbReference type="AlphaFoldDB" id="A0A0R3ST01"/>
<keyword evidence="6" id="KW-0804">Transcription</keyword>
<evidence type="ECO:0000313" key="11">
    <source>
        <dbReference type="EMBL" id="VDL60787.1"/>
    </source>
</evidence>
<dbReference type="WBParaSite" id="HDID_0000847101-mRNA-1">
    <property type="protein sequence ID" value="HDID_0000847101-mRNA-1"/>
    <property type="gene ID" value="HDID_0000847101"/>
</dbReference>
<organism evidence="13">
    <name type="scientific">Hymenolepis diminuta</name>
    <name type="common">Rat tapeworm</name>
    <dbReference type="NCBI Taxonomy" id="6216"/>
    <lineage>
        <taxon>Eukaryota</taxon>
        <taxon>Metazoa</taxon>
        <taxon>Spiralia</taxon>
        <taxon>Lophotrochozoa</taxon>
        <taxon>Platyhelminthes</taxon>
        <taxon>Cestoda</taxon>
        <taxon>Eucestoda</taxon>
        <taxon>Cyclophyllidea</taxon>
        <taxon>Hymenolepididae</taxon>
        <taxon>Hymenolepis</taxon>
    </lineage>
</organism>
<keyword evidence="4" id="KW-0805">Transcription regulation</keyword>
<dbReference type="STRING" id="6216.A0A0R3ST01"/>
<keyword evidence="7" id="KW-0539">Nucleus</keyword>
<dbReference type="Pfam" id="PF11315">
    <property type="entry name" value="Med30"/>
    <property type="match status" value="1"/>
</dbReference>
<dbReference type="InterPro" id="IPR013177">
    <property type="entry name" value="Ribosomal_mS38_C"/>
</dbReference>
<protein>
    <recommendedName>
        <fullName evidence="3">Mediator of RNA polymerase II transcription subunit 30</fullName>
    </recommendedName>
    <alternativeName>
        <fullName evidence="9">Mediator complex subunit 30</fullName>
    </alternativeName>
</protein>
<comment type="subcellular location">
    <subcellularLocation>
        <location evidence="1">Nucleus</location>
    </subcellularLocation>
</comment>
<dbReference type="Proteomes" id="UP000274504">
    <property type="component" value="Unassembled WGS sequence"/>
</dbReference>